<gene>
    <name evidence="2" type="ORF">LMG32289_05406</name>
</gene>
<evidence type="ECO:0000313" key="3">
    <source>
        <dbReference type="Proteomes" id="UP000706525"/>
    </source>
</evidence>
<dbReference type="InterPro" id="IPR004919">
    <property type="entry name" value="GmrSD_N"/>
</dbReference>
<sequence length="174" mass="20455">MTNDTAAPLRHPARRFYGSAMQGMLSALLWNKDRIEDPTFTGRRVLGFKLPDFQRGERWSDDQCIAFLESLWMGVSPGAYMVNWSYTNDHNHYLLLDGQQRLRALERYWNGELAVPGEDGHAYRWTELTEAEHNHFLRIPFPWLETRYTTDAQLREAYNRHNFGGTPHRPDERA</sequence>
<feature type="domain" description="GmrSD restriction endonucleases N-terminal" evidence="1">
    <location>
        <begin position="47"/>
        <end position="123"/>
    </location>
</feature>
<proteinExistence type="predicted"/>
<protein>
    <recommendedName>
        <fullName evidence="1">GmrSD restriction endonucleases N-terminal domain-containing protein</fullName>
    </recommendedName>
</protein>
<evidence type="ECO:0000313" key="2">
    <source>
        <dbReference type="EMBL" id="CAG9183741.1"/>
    </source>
</evidence>
<dbReference type="Proteomes" id="UP000706525">
    <property type="component" value="Unassembled WGS sequence"/>
</dbReference>
<dbReference type="EMBL" id="CAJZAG010000012">
    <property type="protein sequence ID" value="CAG9183741.1"/>
    <property type="molecule type" value="Genomic_DNA"/>
</dbReference>
<accession>A0ABM8XTR1</accession>
<organism evidence="2 3">
    <name type="scientific">Cupriavidus pampae</name>
    <dbReference type="NCBI Taxonomy" id="659251"/>
    <lineage>
        <taxon>Bacteria</taxon>
        <taxon>Pseudomonadati</taxon>
        <taxon>Pseudomonadota</taxon>
        <taxon>Betaproteobacteria</taxon>
        <taxon>Burkholderiales</taxon>
        <taxon>Burkholderiaceae</taxon>
        <taxon>Cupriavidus</taxon>
    </lineage>
</organism>
<name>A0ABM8XTR1_9BURK</name>
<dbReference type="Pfam" id="PF03235">
    <property type="entry name" value="GmrSD_N"/>
    <property type="match status" value="1"/>
</dbReference>
<evidence type="ECO:0000259" key="1">
    <source>
        <dbReference type="Pfam" id="PF03235"/>
    </source>
</evidence>
<reference evidence="2 3" key="1">
    <citation type="submission" date="2021-08" db="EMBL/GenBank/DDBJ databases">
        <authorList>
            <person name="Peeters C."/>
        </authorList>
    </citation>
    <scope>NUCLEOTIDE SEQUENCE [LARGE SCALE GENOMIC DNA]</scope>
    <source>
        <strain evidence="2 3">LMG 32289</strain>
    </source>
</reference>
<dbReference type="RefSeq" id="WP_223993997.1">
    <property type="nucleotide sequence ID" value="NZ_CAJZAG010000012.1"/>
</dbReference>
<comment type="caution">
    <text evidence="2">The sequence shown here is derived from an EMBL/GenBank/DDBJ whole genome shotgun (WGS) entry which is preliminary data.</text>
</comment>
<keyword evidence="3" id="KW-1185">Reference proteome</keyword>